<dbReference type="Proteomes" id="UP000179807">
    <property type="component" value="Unassembled WGS sequence"/>
</dbReference>
<accession>A0A1J4JWI1</accession>
<dbReference type="RefSeq" id="XP_068355028.1">
    <property type="nucleotide sequence ID" value="XM_068507776.1"/>
</dbReference>
<name>A0A1J4JWI1_9EUKA</name>
<organism evidence="1 2">
    <name type="scientific">Tritrichomonas foetus</name>
    <dbReference type="NCBI Taxonomy" id="1144522"/>
    <lineage>
        <taxon>Eukaryota</taxon>
        <taxon>Metamonada</taxon>
        <taxon>Parabasalia</taxon>
        <taxon>Tritrichomonadida</taxon>
        <taxon>Tritrichomonadidae</taxon>
        <taxon>Tritrichomonas</taxon>
    </lineage>
</organism>
<proteinExistence type="predicted"/>
<reference evidence="1" key="1">
    <citation type="submission" date="2016-10" db="EMBL/GenBank/DDBJ databases">
        <authorList>
            <person name="Benchimol M."/>
            <person name="Almeida L.G."/>
            <person name="Vasconcelos A.T."/>
            <person name="Perreira-Neves A."/>
            <person name="Rosa I.A."/>
            <person name="Tasca T."/>
            <person name="Bogo M.R."/>
            <person name="de Souza W."/>
        </authorList>
    </citation>
    <scope>NUCLEOTIDE SEQUENCE [LARGE SCALE GENOMIC DNA]</scope>
    <source>
        <strain evidence="1">K</strain>
    </source>
</reference>
<dbReference type="VEuPathDB" id="TrichDB:TRFO_31176"/>
<sequence length="141" mass="16427">MAYEKLLTNNHIYFSRSPTWIKNVINEKYKSQNSCIDQNSHSIHDKNKIQMILSRPILKNNKERCEHSSIKLNSIDNQEHFISISSVSNLVIDSDKKAQIEGVNNVFSQDNSIFTEKSYIHKCESLLNELLYSSHNKNRND</sequence>
<gene>
    <name evidence="1" type="ORF">TRFO_31176</name>
</gene>
<keyword evidence="2" id="KW-1185">Reference proteome</keyword>
<evidence type="ECO:0000313" key="2">
    <source>
        <dbReference type="Proteomes" id="UP000179807"/>
    </source>
</evidence>
<dbReference type="GeneID" id="94842480"/>
<comment type="caution">
    <text evidence="1">The sequence shown here is derived from an EMBL/GenBank/DDBJ whole genome shotgun (WGS) entry which is preliminary data.</text>
</comment>
<dbReference type="EMBL" id="MLAK01000891">
    <property type="protein sequence ID" value="OHT01892.1"/>
    <property type="molecule type" value="Genomic_DNA"/>
</dbReference>
<dbReference type="AlphaFoldDB" id="A0A1J4JWI1"/>
<protein>
    <submittedName>
        <fullName evidence="1">Uncharacterized protein</fullName>
    </submittedName>
</protein>
<evidence type="ECO:0000313" key="1">
    <source>
        <dbReference type="EMBL" id="OHT01892.1"/>
    </source>
</evidence>